<sequence>MRLPASPRYLEMHVHVRKARPDDQIQLFPLVSDFATSFLPDPSAFAKAFVQILQQDDAALLVAVHDSHLVGYCLAFDHFTFYANGRVTWIEEIMVQPALRRKGIGHMLMKETEAWATTRSSKLVALATRRASEFYARISYAESAIYFRKILE</sequence>
<dbReference type="Gene3D" id="3.40.630.30">
    <property type="match status" value="1"/>
</dbReference>
<reference evidence="2 3" key="1">
    <citation type="journal article" date="2015" name="Genome Announc.">
        <title>Whole-Genome Sequence of Leptospira interrogans Serovar Hardjo Subtype Hardjoprajitno Strain Norma, Isolated from Cattle in a Leptospirosis Outbreak in Brazil.</title>
        <authorList>
            <person name="Cosate M.R."/>
            <person name="Soares S.C."/>
            <person name="Mendes T.A."/>
            <person name="Raittz R.T."/>
            <person name="Moreira E.C."/>
            <person name="Leite R."/>
            <person name="Fernandes G.R."/>
            <person name="Haddad J.P."/>
            <person name="Ortega J.M."/>
        </authorList>
    </citation>
    <scope>NUCLEOTIDE SEQUENCE [LARGE SCALE GENOMIC DNA]</scope>
    <source>
        <strain evidence="2 3">Norma</strain>
    </source>
</reference>
<evidence type="ECO:0000313" key="3">
    <source>
        <dbReference type="Proteomes" id="UP000056502"/>
    </source>
</evidence>
<dbReference type="PANTHER" id="PTHR13355">
    <property type="entry name" value="GLUCOSAMINE 6-PHOSPHATE N-ACETYLTRANSFERASE"/>
    <property type="match status" value="1"/>
</dbReference>
<dbReference type="PROSITE" id="PS51186">
    <property type="entry name" value="GNAT"/>
    <property type="match status" value="1"/>
</dbReference>
<keyword evidence="2" id="KW-0808">Transferase</keyword>
<dbReference type="InterPro" id="IPR000182">
    <property type="entry name" value="GNAT_dom"/>
</dbReference>
<dbReference type="RefSeq" id="WP_060684617.1">
    <property type="nucleotide sequence ID" value="NZ_CP012603.1"/>
</dbReference>
<accession>A0A0M4NYG7</accession>
<evidence type="ECO:0000313" key="2">
    <source>
        <dbReference type="EMBL" id="ALE40612.1"/>
    </source>
</evidence>
<dbReference type="Proteomes" id="UP000056502">
    <property type="component" value="Chromosome I"/>
</dbReference>
<protein>
    <submittedName>
        <fullName evidence="2">Acetyltransferase</fullName>
    </submittedName>
</protein>
<dbReference type="InterPro" id="IPR039143">
    <property type="entry name" value="GNPNAT1-like"/>
</dbReference>
<organism evidence="2">
    <name type="scientific">Leptospira interrogans serovar Hardjo str. Norma</name>
    <dbReference type="NCBI Taxonomy" id="1279460"/>
    <lineage>
        <taxon>Bacteria</taxon>
        <taxon>Pseudomonadati</taxon>
        <taxon>Spirochaetota</taxon>
        <taxon>Spirochaetia</taxon>
        <taxon>Leptospirales</taxon>
        <taxon>Leptospiraceae</taxon>
        <taxon>Leptospira</taxon>
    </lineage>
</organism>
<dbReference type="Pfam" id="PF00583">
    <property type="entry name" value="Acetyltransf_1"/>
    <property type="match status" value="1"/>
</dbReference>
<proteinExistence type="predicted"/>
<dbReference type="EMBL" id="CP012603">
    <property type="protein sequence ID" value="ALE40612.1"/>
    <property type="molecule type" value="Genomic_DNA"/>
</dbReference>
<name>A0A0M4NYG7_LEPIR</name>
<dbReference type="GO" id="GO:0008080">
    <property type="term" value="F:N-acetyltransferase activity"/>
    <property type="evidence" value="ECO:0007669"/>
    <property type="project" value="TreeGrafter"/>
</dbReference>
<gene>
    <name evidence="2" type="ORF">G436_3461</name>
</gene>
<feature type="domain" description="N-acetyltransferase" evidence="1">
    <location>
        <begin position="14"/>
        <end position="152"/>
    </location>
</feature>
<dbReference type="AlphaFoldDB" id="A0A0M4NYG7"/>
<dbReference type="InterPro" id="IPR016181">
    <property type="entry name" value="Acyl_CoA_acyltransferase"/>
</dbReference>
<dbReference type="SUPFAM" id="SSF55729">
    <property type="entry name" value="Acyl-CoA N-acyltransferases (Nat)"/>
    <property type="match status" value="1"/>
</dbReference>
<dbReference type="CDD" id="cd04301">
    <property type="entry name" value="NAT_SF"/>
    <property type="match status" value="1"/>
</dbReference>
<evidence type="ECO:0000259" key="1">
    <source>
        <dbReference type="PROSITE" id="PS51186"/>
    </source>
</evidence>
<dbReference type="PANTHER" id="PTHR13355:SF23">
    <property type="entry name" value="FAMILY N-ACETYLTRANSFERASE, PUTATIVE (AFU_ORTHOLOGUE AFUA_3G00870)-RELATED"/>
    <property type="match status" value="1"/>
</dbReference>
<dbReference type="PATRIC" id="fig|1279460.3.peg.3517"/>